<dbReference type="OrthoDB" id="9447832at2759"/>
<feature type="domain" description="Chemokine interleukin-8-like" evidence="6">
    <location>
        <begin position="29"/>
        <end position="86"/>
    </location>
</feature>
<evidence type="ECO:0000256" key="1">
    <source>
        <dbReference type="ARBA" id="ARBA00004613"/>
    </source>
</evidence>
<name>A0A9N7W3U7_PLEPL</name>
<dbReference type="AlphaFoldDB" id="A0A9N7W3U7"/>
<evidence type="ECO:0000256" key="2">
    <source>
        <dbReference type="ARBA" id="ARBA00022514"/>
    </source>
</evidence>
<dbReference type="GO" id="GO:0006955">
    <property type="term" value="P:immune response"/>
    <property type="evidence" value="ECO:0007669"/>
    <property type="project" value="InterPro"/>
</dbReference>
<comment type="caution">
    <text evidence="7">The sequence shown here is derived from an EMBL/GenBank/DDBJ whole genome shotgun (WGS) entry which is preliminary data.</text>
</comment>
<dbReference type="SMART" id="SM00199">
    <property type="entry name" value="SCY"/>
    <property type="match status" value="1"/>
</dbReference>
<keyword evidence="4 5" id="KW-0732">Signal</keyword>
<dbReference type="CDD" id="cd00272">
    <property type="entry name" value="Chemokine_CC"/>
    <property type="match status" value="1"/>
</dbReference>
<dbReference type="SUPFAM" id="SSF54117">
    <property type="entry name" value="Interleukin 8-like chemokines"/>
    <property type="match status" value="1"/>
</dbReference>
<protein>
    <recommendedName>
        <fullName evidence="6">Chemokine interleukin-8-like domain-containing protein</fullName>
    </recommendedName>
</protein>
<dbReference type="PANTHER" id="PTHR12015">
    <property type="entry name" value="SMALL INDUCIBLE CYTOKINE A"/>
    <property type="match status" value="1"/>
</dbReference>
<evidence type="ECO:0000256" key="5">
    <source>
        <dbReference type="SAM" id="SignalP"/>
    </source>
</evidence>
<evidence type="ECO:0000313" key="8">
    <source>
        <dbReference type="Proteomes" id="UP001153269"/>
    </source>
</evidence>
<sequence length="98" mass="10700">MAAARLCLSVLVLMLAAITLSEGLRGSGPKKCCFRFIKNQPEVSVVGYRKTSQRCSKPAVLLETENGRELCARPSDLWVKEIINNLNAKPKPGQASNL</sequence>
<keyword evidence="8" id="KW-1185">Reference proteome</keyword>
<dbReference type="InterPro" id="IPR039809">
    <property type="entry name" value="Chemokine_b/g/d"/>
</dbReference>
<dbReference type="Proteomes" id="UP001153269">
    <property type="component" value="Unassembled WGS sequence"/>
</dbReference>
<feature type="signal peptide" evidence="5">
    <location>
        <begin position="1"/>
        <end position="23"/>
    </location>
</feature>
<keyword evidence="3" id="KW-0964">Secreted</keyword>
<dbReference type="GO" id="GO:0008009">
    <property type="term" value="F:chemokine activity"/>
    <property type="evidence" value="ECO:0007669"/>
    <property type="project" value="InterPro"/>
</dbReference>
<evidence type="ECO:0000313" key="7">
    <source>
        <dbReference type="EMBL" id="CAB1459941.1"/>
    </source>
</evidence>
<accession>A0A9N7W3U7</accession>
<feature type="chain" id="PRO_5040268827" description="Chemokine interleukin-8-like domain-containing protein" evidence="5">
    <location>
        <begin position="24"/>
        <end position="98"/>
    </location>
</feature>
<organism evidence="7 8">
    <name type="scientific">Pleuronectes platessa</name>
    <name type="common">European plaice</name>
    <dbReference type="NCBI Taxonomy" id="8262"/>
    <lineage>
        <taxon>Eukaryota</taxon>
        <taxon>Metazoa</taxon>
        <taxon>Chordata</taxon>
        <taxon>Craniata</taxon>
        <taxon>Vertebrata</taxon>
        <taxon>Euteleostomi</taxon>
        <taxon>Actinopterygii</taxon>
        <taxon>Neopterygii</taxon>
        <taxon>Teleostei</taxon>
        <taxon>Neoteleostei</taxon>
        <taxon>Acanthomorphata</taxon>
        <taxon>Carangaria</taxon>
        <taxon>Pleuronectiformes</taxon>
        <taxon>Pleuronectoidei</taxon>
        <taxon>Pleuronectidae</taxon>
        <taxon>Pleuronectes</taxon>
    </lineage>
</organism>
<evidence type="ECO:0000256" key="3">
    <source>
        <dbReference type="ARBA" id="ARBA00022525"/>
    </source>
</evidence>
<gene>
    <name evidence="7" type="ORF">PLEPLA_LOCUS47778</name>
</gene>
<dbReference type="InterPro" id="IPR036048">
    <property type="entry name" value="Interleukin_8-like_sf"/>
</dbReference>
<reference evidence="7" key="1">
    <citation type="submission" date="2020-03" db="EMBL/GenBank/DDBJ databases">
        <authorList>
            <person name="Weist P."/>
        </authorList>
    </citation>
    <scope>NUCLEOTIDE SEQUENCE</scope>
</reference>
<keyword evidence="2" id="KW-0202">Cytokine</keyword>
<evidence type="ECO:0000256" key="4">
    <source>
        <dbReference type="ARBA" id="ARBA00022729"/>
    </source>
</evidence>
<proteinExistence type="predicted"/>
<dbReference type="EMBL" id="CADEAL010004453">
    <property type="protein sequence ID" value="CAB1459941.1"/>
    <property type="molecule type" value="Genomic_DNA"/>
</dbReference>
<comment type="subcellular location">
    <subcellularLocation>
        <location evidence="1">Secreted</location>
    </subcellularLocation>
</comment>
<dbReference type="Gene3D" id="2.40.50.40">
    <property type="match status" value="1"/>
</dbReference>
<dbReference type="InterPro" id="IPR001811">
    <property type="entry name" value="Chemokine_IL8-like_dom"/>
</dbReference>
<dbReference type="Pfam" id="PF00048">
    <property type="entry name" value="IL8"/>
    <property type="match status" value="1"/>
</dbReference>
<dbReference type="PANTHER" id="PTHR12015:SF183">
    <property type="entry name" value="C-C MOTIF CHEMOKINE 3"/>
    <property type="match status" value="1"/>
</dbReference>
<evidence type="ECO:0000259" key="6">
    <source>
        <dbReference type="SMART" id="SM00199"/>
    </source>
</evidence>
<dbReference type="GO" id="GO:0005615">
    <property type="term" value="C:extracellular space"/>
    <property type="evidence" value="ECO:0007669"/>
    <property type="project" value="UniProtKB-KW"/>
</dbReference>